<name>A0AAD8EYP6_BIOPF</name>
<keyword evidence="3" id="KW-1185">Reference proteome</keyword>
<proteinExistence type="predicted"/>
<feature type="compositionally biased region" description="Polar residues" evidence="1">
    <location>
        <begin position="29"/>
        <end position="38"/>
    </location>
</feature>
<gene>
    <name evidence="2" type="ORF">Bpfe_025225</name>
</gene>
<reference evidence="2" key="1">
    <citation type="journal article" date="2023" name="PLoS Negl. Trop. Dis.">
        <title>A genome sequence for Biomphalaria pfeifferi, the major vector snail for the human-infecting parasite Schistosoma mansoni.</title>
        <authorList>
            <person name="Bu L."/>
            <person name="Lu L."/>
            <person name="Laidemitt M.R."/>
            <person name="Zhang S.M."/>
            <person name="Mutuku M."/>
            <person name="Mkoji G."/>
            <person name="Steinauer M."/>
            <person name="Loker E.S."/>
        </authorList>
    </citation>
    <scope>NUCLEOTIDE SEQUENCE</scope>
    <source>
        <strain evidence="2">KasaAsao</strain>
    </source>
</reference>
<feature type="compositionally biased region" description="Low complexity" evidence="1">
    <location>
        <begin position="1"/>
        <end position="20"/>
    </location>
</feature>
<evidence type="ECO:0000313" key="3">
    <source>
        <dbReference type="Proteomes" id="UP001233172"/>
    </source>
</evidence>
<reference evidence="2" key="2">
    <citation type="submission" date="2023-04" db="EMBL/GenBank/DDBJ databases">
        <authorList>
            <person name="Bu L."/>
            <person name="Lu L."/>
            <person name="Laidemitt M.R."/>
            <person name="Zhang S.M."/>
            <person name="Mutuku M."/>
            <person name="Mkoji G."/>
            <person name="Steinauer M."/>
            <person name="Loker E.S."/>
        </authorList>
    </citation>
    <scope>NUCLEOTIDE SEQUENCE</scope>
    <source>
        <strain evidence="2">KasaAsao</strain>
        <tissue evidence="2">Whole Snail</tissue>
    </source>
</reference>
<dbReference type="EMBL" id="JASAOG010000182">
    <property type="protein sequence ID" value="KAK0045362.1"/>
    <property type="molecule type" value="Genomic_DNA"/>
</dbReference>
<feature type="region of interest" description="Disordered" evidence="1">
    <location>
        <begin position="1"/>
        <end position="38"/>
    </location>
</feature>
<organism evidence="2 3">
    <name type="scientific">Biomphalaria pfeifferi</name>
    <name type="common">Bloodfluke planorb</name>
    <name type="synonym">Freshwater snail</name>
    <dbReference type="NCBI Taxonomy" id="112525"/>
    <lineage>
        <taxon>Eukaryota</taxon>
        <taxon>Metazoa</taxon>
        <taxon>Spiralia</taxon>
        <taxon>Lophotrochozoa</taxon>
        <taxon>Mollusca</taxon>
        <taxon>Gastropoda</taxon>
        <taxon>Heterobranchia</taxon>
        <taxon>Euthyneura</taxon>
        <taxon>Panpulmonata</taxon>
        <taxon>Hygrophila</taxon>
        <taxon>Lymnaeoidea</taxon>
        <taxon>Planorbidae</taxon>
        <taxon>Biomphalaria</taxon>
    </lineage>
</organism>
<evidence type="ECO:0000256" key="1">
    <source>
        <dbReference type="SAM" id="MobiDB-lite"/>
    </source>
</evidence>
<sequence length="94" mass="9810">MSPALPTNSLLSTLTPQSSSGQCPGTVISPRSGSPTLNTWPVACPSEGKEWAGQQYGDCDGVDNGSNKLSRTIKKSLPSLSAPPTIRHPLSLFT</sequence>
<evidence type="ECO:0000313" key="2">
    <source>
        <dbReference type="EMBL" id="KAK0045362.1"/>
    </source>
</evidence>
<protein>
    <submittedName>
        <fullName evidence="2">Uncharacterized protein</fullName>
    </submittedName>
</protein>
<accession>A0AAD8EYP6</accession>
<dbReference type="Proteomes" id="UP001233172">
    <property type="component" value="Unassembled WGS sequence"/>
</dbReference>
<comment type="caution">
    <text evidence="2">The sequence shown here is derived from an EMBL/GenBank/DDBJ whole genome shotgun (WGS) entry which is preliminary data.</text>
</comment>
<dbReference type="AlphaFoldDB" id="A0AAD8EYP6"/>